<dbReference type="Pfam" id="PF18478">
    <property type="entry name" value="PIN_10"/>
    <property type="match status" value="1"/>
</dbReference>
<accession>A0A0S4L8N3</accession>
<organism evidence="2 3">
    <name type="scientific">Candidatus Nitrospira nitrosa</name>
    <dbReference type="NCBI Taxonomy" id="1742972"/>
    <lineage>
        <taxon>Bacteria</taxon>
        <taxon>Pseudomonadati</taxon>
        <taxon>Nitrospirota</taxon>
        <taxon>Nitrospiria</taxon>
        <taxon>Nitrospirales</taxon>
        <taxon>Nitrospiraceae</taxon>
        <taxon>Nitrospira</taxon>
    </lineage>
</organism>
<keyword evidence="3" id="KW-1185">Reference proteome</keyword>
<dbReference type="AlphaFoldDB" id="A0A0S4L8N3"/>
<gene>
    <name evidence="2" type="ORF">COMA1_10923</name>
</gene>
<sequence>MSSPSKPPEPPVFFLDRSLGKIRIATALRQTGAIVHIHDDYFPPNAKDEDWLTRVGRNGWIVLTKDHRIRYRNLEREALMNAGVGAFILTAGDLQGDEMAKIFVKALPAIAKFLRKHKKPFIARVVRDGSVSLLFR</sequence>
<evidence type="ECO:0000313" key="2">
    <source>
        <dbReference type="EMBL" id="CUS32992.1"/>
    </source>
</evidence>
<evidence type="ECO:0000259" key="1">
    <source>
        <dbReference type="Pfam" id="PF18478"/>
    </source>
</evidence>
<dbReference type="InterPro" id="IPR041375">
    <property type="entry name" value="VapC45_PIN-like"/>
</dbReference>
<reference evidence="2 3" key="1">
    <citation type="submission" date="2015-10" db="EMBL/GenBank/DDBJ databases">
        <authorList>
            <person name="Gilbert D.G."/>
        </authorList>
    </citation>
    <scope>NUCLEOTIDE SEQUENCE [LARGE SCALE GENOMIC DNA]</scope>
    <source>
        <strain evidence="2">COMA1</strain>
    </source>
</reference>
<dbReference type="RefSeq" id="WP_218055303.1">
    <property type="nucleotide sequence ID" value="NZ_CZQA01000001.1"/>
</dbReference>
<dbReference type="EMBL" id="CZQA01000001">
    <property type="protein sequence ID" value="CUS32992.1"/>
    <property type="molecule type" value="Genomic_DNA"/>
</dbReference>
<proteinExistence type="predicted"/>
<protein>
    <recommendedName>
        <fullName evidence="1">VapC45 PIN like domain-containing protein</fullName>
    </recommendedName>
</protein>
<evidence type="ECO:0000313" key="3">
    <source>
        <dbReference type="Proteomes" id="UP000199032"/>
    </source>
</evidence>
<dbReference type="STRING" id="1742972.COMA1_10923"/>
<dbReference type="Proteomes" id="UP000199032">
    <property type="component" value="Unassembled WGS sequence"/>
</dbReference>
<feature type="domain" description="VapC45 PIN like" evidence="1">
    <location>
        <begin position="11"/>
        <end position="90"/>
    </location>
</feature>
<name>A0A0S4L8N3_9BACT</name>